<feature type="transmembrane region" description="Helical" evidence="7">
    <location>
        <begin position="255"/>
        <end position="276"/>
    </location>
</feature>
<reference evidence="9 10" key="1">
    <citation type="submission" date="2020-08" db="EMBL/GenBank/DDBJ databases">
        <title>Sequencing the genomes of 1000 actinobacteria strains.</title>
        <authorList>
            <person name="Klenk H.-P."/>
        </authorList>
    </citation>
    <scope>NUCLEOTIDE SEQUENCE [LARGE SCALE GENOMIC DNA]</scope>
    <source>
        <strain evidence="9 10">DSM 45823</strain>
    </source>
</reference>
<dbReference type="PROSITE" id="PS50928">
    <property type="entry name" value="ABC_TM1"/>
    <property type="match status" value="1"/>
</dbReference>
<evidence type="ECO:0000256" key="7">
    <source>
        <dbReference type="RuleBase" id="RU363032"/>
    </source>
</evidence>
<comment type="similarity">
    <text evidence="7">Belongs to the binding-protein-dependent transport system permease family.</text>
</comment>
<dbReference type="GO" id="GO:0005886">
    <property type="term" value="C:plasma membrane"/>
    <property type="evidence" value="ECO:0007669"/>
    <property type="project" value="UniProtKB-SubCell"/>
</dbReference>
<keyword evidence="6 7" id="KW-0472">Membrane</keyword>
<feature type="transmembrane region" description="Helical" evidence="7">
    <location>
        <begin position="128"/>
        <end position="148"/>
    </location>
</feature>
<dbReference type="GO" id="GO:0055085">
    <property type="term" value="P:transmembrane transport"/>
    <property type="evidence" value="ECO:0007669"/>
    <property type="project" value="InterPro"/>
</dbReference>
<evidence type="ECO:0000313" key="10">
    <source>
        <dbReference type="Proteomes" id="UP000539313"/>
    </source>
</evidence>
<evidence type="ECO:0000256" key="5">
    <source>
        <dbReference type="ARBA" id="ARBA00022989"/>
    </source>
</evidence>
<feature type="transmembrane region" description="Helical" evidence="7">
    <location>
        <begin position="97"/>
        <end position="116"/>
    </location>
</feature>
<dbReference type="RefSeq" id="WP_182705287.1">
    <property type="nucleotide sequence ID" value="NZ_JACJII010000001.1"/>
</dbReference>
<dbReference type="EMBL" id="JACJII010000001">
    <property type="protein sequence ID" value="MBA9003579.1"/>
    <property type="molecule type" value="Genomic_DNA"/>
</dbReference>
<feature type="domain" description="ABC transmembrane type-1" evidence="8">
    <location>
        <begin position="90"/>
        <end position="273"/>
    </location>
</feature>
<evidence type="ECO:0000256" key="1">
    <source>
        <dbReference type="ARBA" id="ARBA00004651"/>
    </source>
</evidence>
<dbReference type="InterPro" id="IPR000515">
    <property type="entry name" value="MetI-like"/>
</dbReference>
<keyword evidence="4 7" id="KW-0812">Transmembrane</keyword>
<evidence type="ECO:0000256" key="3">
    <source>
        <dbReference type="ARBA" id="ARBA00022475"/>
    </source>
</evidence>
<name>A0A7W3MX70_9ACTN</name>
<evidence type="ECO:0000256" key="4">
    <source>
        <dbReference type="ARBA" id="ARBA00022692"/>
    </source>
</evidence>
<dbReference type="SUPFAM" id="SSF161098">
    <property type="entry name" value="MetI-like"/>
    <property type="match status" value="1"/>
</dbReference>
<dbReference type="PANTHER" id="PTHR30151">
    <property type="entry name" value="ALKANE SULFONATE ABC TRANSPORTER-RELATED, MEMBRANE SUBUNIT"/>
    <property type="match status" value="1"/>
</dbReference>
<keyword evidence="5 7" id="KW-1133">Transmembrane helix</keyword>
<sequence>MAVETRRTPDVDRQLAGLDALQLTAGTRRGLPARLWSAAWPMLAAVAIAVGAWELVVLSGWKEPWVLPGPRQVLPEFWRVVTDGSFWAAVGLTMRRAAVGFAVAIVIGTAIGAVVSRSKIARRAFGSLITGLQTMPSIAWFPLAILLFQLSESAILFVVVLGAAPSIANGLIAGVDYTPPILLRAGKVMGLRGLALYRHLILPASLPSFVAGLKQGWAFAWRSLMAGELLVIIGDTQSVGTLLHFARELSDTERMISVMIVILIIGVLVDQLFGLADRTLRERWGVNTETD</sequence>
<comment type="caution">
    <text evidence="9">The sequence shown here is derived from an EMBL/GenBank/DDBJ whole genome shotgun (WGS) entry which is preliminary data.</text>
</comment>
<keyword evidence="2 7" id="KW-0813">Transport</keyword>
<dbReference type="InterPro" id="IPR035906">
    <property type="entry name" value="MetI-like_sf"/>
</dbReference>
<dbReference type="Proteomes" id="UP000539313">
    <property type="component" value="Unassembled WGS sequence"/>
</dbReference>
<protein>
    <submittedName>
        <fullName evidence="9">NitT/TauT family transport system permease protein</fullName>
    </submittedName>
</protein>
<evidence type="ECO:0000313" key="9">
    <source>
        <dbReference type="EMBL" id="MBA9003579.1"/>
    </source>
</evidence>
<evidence type="ECO:0000256" key="2">
    <source>
        <dbReference type="ARBA" id="ARBA00022448"/>
    </source>
</evidence>
<comment type="subcellular location">
    <subcellularLocation>
        <location evidence="1 7">Cell membrane</location>
        <topology evidence="1 7">Multi-pass membrane protein</topology>
    </subcellularLocation>
</comment>
<feature type="transmembrane region" description="Helical" evidence="7">
    <location>
        <begin position="38"/>
        <end position="61"/>
    </location>
</feature>
<gene>
    <name evidence="9" type="ORF">HNR21_002461</name>
</gene>
<feature type="transmembrane region" description="Helical" evidence="7">
    <location>
        <begin position="154"/>
        <end position="175"/>
    </location>
</feature>
<feature type="transmembrane region" description="Helical" evidence="7">
    <location>
        <begin position="196"/>
        <end position="213"/>
    </location>
</feature>
<organism evidence="9 10">
    <name type="scientific">Thermomonospora cellulosilytica</name>
    <dbReference type="NCBI Taxonomy" id="1411118"/>
    <lineage>
        <taxon>Bacteria</taxon>
        <taxon>Bacillati</taxon>
        <taxon>Actinomycetota</taxon>
        <taxon>Actinomycetes</taxon>
        <taxon>Streptosporangiales</taxon>
        <taxon>Thermomonosporaceae</taxon>
        <taxon>Thermomonospora</taxon>
    </lineage>
</organism>
<dbReference type="PANTHER" id="PTHR30151:SF40">
    <property type="entry name" value="TRANSPORT SYSTEM INTEGRAL MEMBRANE PROTEIN"/>
    <property type="match status" value="1"/>
</dbReference>
<dbReference type="Gene3D" id="1.10.3720.10">
    <property type="entry name" value="MetI-like"/>
    <property type="match status" value="1"/>
</dbReference>
<proteinExistence type="inferred from homology"/>
<keyword evidence="10" id="KW-1185">Reference proteome</keyword>
<evidence type="ECO:0000256" key="6">
    <source>
        <dbReference type="ARBA" id="ARBA00023136"/>
    </source>
</evidence>
<dbReference type="Pfam" id="PF00528">
    <property type="entry name" value="BPD_transp_1"/>
    <property type="match status" value="1"/>
</dbReference>
<accession>A0A7W3MX70</accession>
<evidence type="ECO:0000259" key="8">
    <source>
        <dbReference type="PROSITE" id="PS50928"/>
    </source>
</evidence>
<keyword evidence="3" id="KW-1003">Cell membrane</keyword>
<dbReference type="AlphaFoldDB" id="A0A7W3MX70"/>